<evidence type="ECO:0000256" key="6">
    <source>
        <dbReference type="ARBA" id="ARBA00023264"/>
    </source>
</evidence>
<comment type="catalytic activity">
    <reaction evidence="7">
        <text>sn-glycerol 3-phosphate + NAD(+) = dihydroxyacetone phosphate + NADH + H(+)</text>
        <dbReference type="Rhea" id="RHEA:11092"/>
        <dbReference type="ChEBI" id="CHEBI:15378"/>
        <dbReference type="ChEBI" id="CHEBI:57540"/>
        <dbReference type="ChEBI" id="CHEBI:57597"/>
        <dbReference type="ChEBI" id="CHEBI:57642"/>
        <dbReference type="ChEBI" id="CHEBI:57945"/>
        <dbReference type="EC" id="1.1.1.94"/>
    </reaction>
</comment>
<keyword evidence="5 7" id="KW-0594">Phospholipid biosynthesis</keyword>
<evidence type="ECO:0000313" key="15">
    <source>
        <dbReference type="EMBL" id="QIX24009.1"/>
    </source>
</evidence>
<dbReference type="InterPro" id="IPR008927">
    <property type="entry name" value="6-PGluconate_DH-like_C_sf"/>
</dbReference>
<dbReference type="Pfam" id="PF07479">
    <property type="entry name" value="NAD_Gly3P_dh_C"/>
    <property type="match status" value="1"/>
</dbReference>
<keyword evidence="6 7" id="KW-1208">Phospholipid metabolism</keyword>
<feature type="binding site" evidence="10">
    <location>
        <position position="252"/>
    </location>
    <ligand>
        <name>NAD(+)</name>
        <dbReference type="ChEBI" id="CHEBI:57540"/>
    </ligand>
</feature>
<evidence type="ECO:0000256" key="7">
    <source>
        <dbReference type="HAMAP-Rule" id="MF_00394"/>
    </source>
</evidence>
<dbReference type="GO" id="GO:0047952">
    <property type="term" value="F:glycerol-3-phosphate dehydrogenase [NAD(P)+] activity"/>
    <property type="evidence" value="ECO:0007669"/>
    <property type="project" value="UniProtKB-UniRule"/>
</dbReference>
<keyword evidence="7" id="KW-0521">NADP</keyword>
<feature type="binding site" evidence="7">
    <location>
        <position position="252"/>
    </location>
    <ligand>
        <name>sn-glycerol 3-phosphate</name>
        <dbReference type="ChEBI" id="CHEBI:57597"/>
    </ligand>
</feature>
<dbReference type="UniPathway" id="UPA00940"/>
<comment type="pathway">
    <text evidence="7">Membrane lipid metabolism; glycerophospholipid metabolism.</text>
</comment>
<evidence type="ECO:0000256" key="8">
    <source>
        <dbReference type="PIRSR" id="PIRSR000114-1"/>
    </source>
</evidence>
<dbReference type="RefSeq" id="WP_112556445.1">
    <property type="nucleotide sequence ID" value="NZ_CP050899.1"/>
</dbReference>
<dbReference type="Proteomes" id="UP000500870">
    <property type="component" value="Chromosome 3"/>
</dbReference>
<dbReference type="InterPro" id="IPR006168">
    <property type="entry name" value="G3P_DH_NAD-dep"/>
</dbReference>
<evidence type="ECO:0000256" key="1">
    <source>
        <dbReference type="ARBA" id="ARBA00011009"/>
    </source>
</evidence>
<evidence type="ECO:0000256" key="2">
    <source>
        <dbReference type="ARBA" id="ARBA00022516"/>
    </source>
</evidence>
<feature type="binding site" evidence="7">
    <location>
        <position position="135"/>
    </location>
    <ligand>
        <name>sn-glycerol 3-phosphate</name>
        <dbReference type="ChEBI" id="CHEBI:57597"/>
    </ligand>
</feature>
<evidence type="ECO:0000256" key="9">
    <source>
        <dbReference type="PIRSR" id="PIRSR000114-2"/>
    </source>
</evidence>
<dbReference type="Pfam" id="PF01210">
    <property type="entry name" value="NAD_Gly3P_dh_N"/>
    <property type="match status" value="1"/>
</dbReference>
<dbReference type="GO" id="GO:0005975">
    <property type="term" value="P:carbohydrate metabolic process"/>
    <property type="evidence" value="ECO:0007669"/>
    <property type="project" value="InterPro"/>
</dbReference>
<dbReference type="InterPro" id="IPR036291">
    <property type="entry name" value="NAD(P)-bd_dom_sf"/>
</dbReference>
<protein>
    <recommendedName>
        <fullName evidence="7">Glycerol-3-phosphate dehydrogenase [NAD(P)+]</fullName>
        <ecNumber evidence="7">1.1.1.94</ecNumber>
    </recommendedName>
    <alternativeName>
        <fullName evidence="7">NAD(P)(+)-dependent glycerol-3-phosphate dehydrogenase</fullName>
    </alternativeName>
    <alternativeName>
        <fullName evidence="7">NAD(P)H-dependent dihydroxyacetone-phosphate reductase</fullName>
    </alternativeName>
</protein>
<keyword evidence="2 7" id="KW-0444">Lipid biosynthesis</keyword>
<evidence type="ECO:0000256" key="5">
    <source>
        <dbReference type="ARBA" id="ARBA00023209"/>
    </source>
</evidence>
<dbReference type="GO" id="GO:0006650">
    <property type="term" value="P:glycerophospholipid metabolic process"/>
    <property type="evidence" value="ECO:0007669"/>
    <property type="project" value="UniProtKB-UniRule"/>
</dbReference>
<comment type="subcellular location">
    <subcellularLocation>
        <location evidence="7">Cytoplasm</location>
    </subcellularLocation>
</comment>
<feature type="binding site" evidence="9">
    <location>
        <begin position="252"/>
        <end position="253"/>
    </location>
    <ligand>
        <name>substrate</name>
    </ligand>
</feature>
<dbReference type="SUPFAM" id="SSF51735">
    <property type="entry name" value="NAD(P)-binding Rossmann-fold domains"/>
    <property type="match status" value="1"/>
</dbReference>
<dbReference type="Gene3D" id="1.10.1040.10">
    <property type="entry name" value="N-(1-d-carboxylethyl)-l-norvaline Dehydrogenase, domain 2"/>
    <property type="match status" value="1"/>
</dbReference>
<dbReference type="GO" id="GO:0046168">
    <property type="term" value="P:glycerol-3-phosphate catabolic process"/>
    <property type="evidence" value="ECO:0007669"/>
    <property type="project" value="InterPro"/>
</dbReference>
<dbReference type="PRINTS" id="PR00077">
    <property type="entry name" value="GPDHDRGNASE"/>
</dbReference>
<comment type="similarity">
    <text evidence="1 7 11">Belongs to the NAD-dependent glycerol-3-phosphate dehydrogenase family.</text>
</comment>
<organism evidence="15 16">
    <name type="scientific">Agrobacterium pusense</name>
    <dbReference type="NCBI Taxonomy" id="648995"/>
    <lineage>
        <taxon>Bacteria</taxon>
        <taxon>Pseudomonadati</taxon>
        <taxon>Pseudomonadota</taxon>
        <taxon>Alphaproteobacteria</taxon>
        <taxon>Hyphomicrobiales</taxon>
        <taxon>Rhizobiaceae</taxon>
        <taxon>Rhizobium/Agrobacterium group</taxon>
        <taxon>Agrobacterium</taxon>
    </lineage>
</organism>
<keyword evidence="3 7" id="KW-0560">Oxidoreductase</keyword>
<feature type="domain" description="Glycerol-3-phosphate dehydrogenase NAD-dependent C-terminal" evidence="14">
    <location>
        <begin position="179"/>
        <end position="319"/>
    </location>
</feature>
<feature type="binding site" evidence="7">
    <location>
        <position position="34"/>
    </location>
    <ligand>
        <name>NADPH</name>
        <dbReference type="ChEBI" id="CHEBI:57783"/>
    </ligand>
</feature>
<accession>A0A6H0ZTQ1</accession>
<sequence>MKQHAVVLGDGTMATALATRISKNGFPTVMWSKRPEVVASINQEHRHPQHFTSYTLPNSLSATENIERALNEAGLVIMAVKSERVAETARLASASFDRGSVMLSATKGVEIATYRFMSGVIIDELKSDKVGIISGPNITTDIMEDAPTAILVAARDVNTIKAGRDHLESNSLKVFGSTDLKGIEALSVVKNIVAIAAGLAINLGDNARSYIVSLGLSEIQALARRLGARPDSSGGLADIGEVFLSSTSKHSRNHMIGVDIANGAKLPDLLAALEAANETAEGVNAVFASKKLAENADIEMPLAECVYQILYDGRPATETLRSFLSEKRAAKWLAASAA</sequence>
<feature type="binding site" evidence="7">
    <location>
        <position position="252"/>
    </location>
    <ligand>
        <name>NADPH</name>
        <dbReference type="ChEBI" id="CHEBI:57783"/>
    </ligand>
</feature>
<feature type="binding site" evidence="7">
    <location>
        <position position="107"/>
    </location>
    <ligand>
        <name>sn-glycerol 3-phosphate</name>
        <dbReference type="ChEBI" id="CHEBI:57597"/>
    </ligand>
</feature>
<dbReference type="NCBIfam" id="NF000942">
    <property type="entry name" value="PRK00094.1-4"/>
    <property type="match status" value="1"/>
</dbReference>
<dbReference type="PIRSF" id="PIRSF000114">
    <property type="entry name" value="Glycerol-3-P_dh"/>
    <property type="match status" value="1"/>
</dbReference>
<comment type="caution">
    <text evidence="7">Lacks conserved residue(s) required for the propagation of feature annotation.</text>
</comment>
<dbReference type="InterPro" id="IPR011128">
    <property type="entry name" value="G3P_DH_NAD-dep_N"/>
</dbReference>
<feature type="binding site" evidence="7">
    <location>
        <position position="190"/>
    </location>
    <ligand>
        <name>sn-glycerol 3-phosphate</name>
        <dbReference type="ChEBI" id="CHEBI:57597"/>
    </ligand>
</feature>
<evidence type="ECO:0000256" key="10">
    <source>
        <dbReference type="PIRSR" id="PIRSR000114-3"/>
    </source>
</evidence>
<dbReference type="Gene3D" id="3.40.50.720">
    <property type="entry name" value="NAD(P)-binding Rossmann-like Domain"/>
    <property type="match status" value="1"/>
</dbReference>
<dbReference type="GO" id="GO:0046167">
    <property type="term" value="P:glycerol-3-phosphate biosynthetic process"/>
    <property type="evidence" value="ECO:0007669"/>
    <property type="project" value="UniProtKB-UniRule"/>
</dbReference>
<keyword evidence="7" id="KW-0963">Cytoplasm</keyword>
<proteinExistence type="inferred from homology"/>
<feature type="binding site" evidence="7">
    <location>
        <position position="251"/>
    </location>
    <ligand>
        <name>sn-glycerol 3-phosphate</name>
        <dbReference type="ChEBI" id="CHEBI:57597"/>
    </ligand>
</feature>
<dbReference type="EMBL" id="CP050899">
    <property type="protein sequence ID" value="QIX24009.1"/>
    <property type="molecule type" value="Genomic_DNA"/>
</dbReference>
<feature type="binding site" evidence="7">
    <location>
        <position position="33"/>
    </location>
    <ligand>
        <name>NADPH</name>
        <dbReference type="ChEBI" id="CHEBI:57783"/>
    </ligand>
</feature>
<dbReference type="SUPFAM" id="SSF48179">
    <property type="entry name" value="6-phosphogluconate dehydrogenase C-terminal domain-like"/>
    <property type="match status" value="1"/>
</dbReference>
<dbReference type="EC" id="1.1.1.94" evidence="7"/>
<reference evidence="15 16" key="1">
    <citation type="submission" date="2020-04" db="EMBL/GenBank/DDBJ databases">
        <title>FDA dAtabase for Regulatory Grade micrObial Sequences (FDA-ARGOS): Supporting development and validation of Infectious Disease Dx tests.</title>
        <authorList>
            <person name="Sciortino C."/>
            <person name="Tallon L."/>
            <person name="Sadzewicz L."/>
            <person name="Vavikolanu K."/>
            <person name="Mehta A."/>
            <person name="Aluvathingal J."/>
            <person name="Nadendla S."/>
            <person name="Nandy P."/>
            <person name="Geyer C."/>
            <person name="Yan Y."/>
            <person name="Sichtig H."/>
        </authorList>
    </citation>
    <scope>NUCLEOTIDE SEQUENCE [LARGE SCALE GENOMIC DNA]</scope>
    <source>
        <strain evidence="15 16">FDAARGOS_633</strain>
    </source>
</reference>
<comment type="function">
    <text evidence="7">Catalyzes the reduction of the glycolytic intermediate dihydroxyacetone phosphate (DHAP) to sn-glycerol 3-phosphate (G3P), the key precursor for phospholipid synthesis.</text>
</comment>
<comment type="catalytic activity">
    <reaction evidence="7 12">
        <text>sn-glycerol 3-phosphate + NADP(+) = dihydroxyacetone phosphate + NADPH + H(+)</text>
        <dbReference type="Rhea" id="RHEA:11096"/>
        <dbReference type="ChEBI" id="CHEBI:15378"/>
        <dbReference type="ChEBI" id="CHEBI:57597"/>
        <dbReference type="ChEBI" id="CHEBI:57642"/>
        <dbReference type="ChEBI" id="CHEBI:57783"/>
        <dbReference type="ChEBI" id="CHEBI:58349"/>
        <dbReference type="EC" id="1.1.1.94"/>
    </reaction>
</comment>
<evidence type="ECO:0000313" key="16">
    <source>
        <dbReference type="Proteomes" id="UP000500870"/>
    </source>
</evidence>
<dbReference type="GO" id="GO:0008654">
    <property type="term" value="P:phospholipid biosynthetic process"/>
    <property type="evidence" value="ECO:0007669"/>
    <property type="project" value="UniProtKB-KW"/>
</dbReference>
<evidence type="ECO:0000259" key="14">
    <source>
        <dbReference type="Pfam" id="PF07479"/>
    </source>
</evidence>
<dbReference type="AlphaFoldDB" id="A0A6H0ZTQ1"/>
<keyword evidence="7" id="KW-0547">Nucleotide-binding</keyword>
<dbReference type="HAMAP" id="MF_00394">
    <property type="entry name" value="NAD_Glyc3P_dehydrog"/>
    <property type="match status" value="1"/>
</dbReference>
<feature type="binding site" evidence="7">
    <location>
        <position position="107"/>
    </location>
    <ligand>
        <name>NADPH</name>
        <dbReference type="ChEBI" id="CHEBI:57783"/>
    </ligand>
</feature>
<feature type="binding site" evidence="7">
    <location>
        <position position="12"/>
    </location>
    <ligand>
        <name>NADPH</name>
        <dbReference type="ChEBI" id="CHEBI:57783"/>
    </ligand>
</feature>
<evidence type="ECO:0000259" key="13">
    <source>
        <dbReference type="Pfam" id="PF01210"/>
    </source>
</evidence>
<feature type="domain" description="Glycerol-3-phosphate dehydrogenase NAD-dependent N-terminal" evidence="13">
    <location>
        <begin position="6"/>
        <end position="158"/>
    </location>
</feature>
<feature type="binding site" evidence="9">
    <location>
        <position position="107"/>
    </location>
    <ligand>
        <name>substrate</name>
    </ligand>
</feature>
<evidence type="ECO:0000256" key="12">
    <source>
        <dbReference type="RuleBase" id="RU000439"/>
    </source>
</evidence>
<evidence type="ECO:0000256" key="3">
    <source>
        <dbReference type="ARBA" id="ARBA00023002"/>
    </source>
</evidence>
<dbReference type="NCBIfam" id="NF000940">
    <property type="entry name" value="PRK00094.1-2"/>
    <property type="match status" value="1"/>
</dbReference>
<keyword evidence="4 7" id="KW-0443">Lipid metabolism</keyword>
<dbReference type="PANTHER" id="PTHR11728:SF1">
    <property type="entry name" value="GLYCEROL-3-PHOSPHATE DEHYDROGENASE [NAD(+)] 2, CHLOROPLASTIC"/>
    <property type="match status" value="1"/>
</dbReference>
<evidence type="ECO:0000256" key="11">
    <source>
        <dbReference type="RuleBase" id="RU000437"/>
    </source>
</evidence>
<gene>
    <name evidence="7" type="primary">gpsA</name>
    <name evidence="15" type="ORF">FOB41_23080</name>
</gene>
<dbReference type="InterPro" id="IPR006109">
    <property type="entry name" value="G3P_DH_NAD-dep_C"/>
</dbReference>
<dbReference type="PANTHER" id="PTHR11728">
    <property type="entry name" value="GLYCEROL-3-PHOSPHATE DEHYDROGENASE"/>
    <property type="match status" value="1"/>
</dbReference>
<name>A0A6H0ZTQ1_9HYPH</name>
<evidence type="ECO:0000256" key="4">
    <source>
        <dbReference type="ARBA" id="ARBA00023098"/>
    </source>
</evidence>
<feature type="binding site" evidence="7">
    <location>
        <position position="281"/>
    </location>
    <ligand>
        <name>NADPH</name>
        <dbReference type="ChEBI" id="CHEBI:57783"/>
    </ligand>
</feature>
<dbReference type="InterPro" id="IPR013328">
    <property type="entry name" value="6PGD_dom2"/>
</dbReference>
<keyword evidence="7 10" id="KW-0520">NAD</keyword>
<dbReference type="GO" id="GO:0005829">
    <property type="term" value="C:cytosol"/>
    <property type="evidence" value="ECO:0007669"/>
    <property type="project" value="TreeGrafter"/>
</dbReference>
<dbReference type="GO" id="GO:0051287">
    <property type="term" value="F:NAD binding"/>
    <property type="evidence" value="ECO:0007669"/>
    <property type="project" value="InterPro"/>
</dbReference>
<feature type="active site" description="Proton acceptor" evidence="7 8">
    <location>
        <position position="190"/>
    </location>
</feature>
<feature type="binding site" evidence="7">
    <location>
        <position position="253"/>
    </location>
    <ligand>
        <name>sn-glycerol 3-phosphate</name>
        <dbReference type="ChEBI" id="CHEBI:57597"/>
    </ligand>
</feature>